<dbReference type="PANTHER" id="PTHR43585">
    <property type="entry name" value="FUMIPYRROLE BIOSYNTHESIS PROTEIN C"/>
    <property type="match status" value="1"/>
</dbReference>
<feature type="domain" description="ATP-grasp" evidence="5">
    <location>
        <begin position="103"/>
        <end position="299"/>
    </location>
</feature>
<evidence type="ECO:0000313" key="7">
    <source>
        <dbReference type="Proteomes" id="UP000187465"/>
    </source>
</evidence>
<dbReference type="InterPro" id="IPR013815">
    <property type="entry name" value="ATP_grasp_subdomain_1"/>
</dbReference>
<organism evidence="6 7">
    <name type="scientific">Paenibacillus odorifer</name>
    <dbReference type="NCBI Taxonomy" id="189426"/>
    <lineage>
        <taxon>Bacteria</taxon>
        <taxon>Bacillati</taxon>
        <taxon>Bacillota</taxon>
        <taxon>Bacilli</taxon>
        <taxon>Bacillales</taxon>
        <taxon>Paenibacillaceae</taxon>
        <taxon>Paenibacillus</taxon>
    </lineage>
</organism>
<dbReference type="SMART" id="SM01209">
    <property type="entry name" value="GARS_A"/>
    <property type="match status" value="1"/>
</dbReference>
<dbReference type="Gene3D" id="3.30.470.20">
    <property type="entry name" value="ATP-grasp fold, B domain"/>
    <property type="match status" value="1"/>
</dbReference>
<dbReference type="Pfam" id="PF18603">
    <property type="entry name" value="LAL_C2"/>
    <property type="match status" value="1"/>
</dbReference>
<protein>
    <submittedName>
        <fullName evidence="6">Lactate dehydrogenase</fullName>
    </submittedName>
</protein>
<dbReference type="InterPro" id="IPR040570">
    <property type="entry name" value="LAL_C2"/>
</dbReference>
<dbReference type="Gene3D" id="3.40.50.20">
    <property type="match status" value="1"/>
</dbReference>
<dbReference type="GO" id="GO:0016874">
    <property type="term" value="F:ligase activity"/>
    <property type="evidence" value="ECO:0007669"/>
    <property type="project" value="UniProtKB-KW"/>
</dbReference>
<keyword evidence="3 4" id="KW-0067">ATP-binding</keyword>
<evidence type="ECO:0000256" key="1">
    <source>
        <dbReference type="ARBA" id="ARBA00022598"/>
    </source>
</evidence>
<dbReference type="Gene3D" id="3.30.1490.20">
    <property type="entry name" value="ATP-grasp fold, A domain"/>
    <property type="match status" value="1"/>
</dbReference>
<dbReference type="Pfam" id="PF13535">
    <property type="entry name" value="ATP-grasp_4"/>
    <property type="match status" value="1"/>
</dbReference>
<keyword evidence="2 4" id="KW-0547">Nucleotide-binding</keyword>
<reference evidence="6 7" key="1">
    <citation type="submission" date="2016-10" db="EMBL/GenBank/DDBJ databases">
        <title>Paenibacillus species isolates.</title>
        <authorList>
            <person name="Beno S.M."/>
        </authorList>
    </citation>
    <scope>NUCLEOTIDE SEQUENCE [LARGE SCALE GENOMIC DNA]</scope>
    <source>
        <strain evidence="6 7">FSL H7-0604</strain>
    </source>
</reference>
<dbReference type="PANTHER" id="PTHR43585:SF2">
    <property type="entry name" value="ATP-GRASP ENZYME FSQD"/>
    <property type="match status" value="1"/>
</dbReference>
<dbReference type="GO" id="GO:0005524">
    <property type="term" value="F:ATP binding"/>
    <property type="evidence" value="ECO:0007669"/>
    <property type="project" value="UniProtKB-UniRule"/>
</dbReference>
<proteinExistence type="predicted"/>
<evidence type="ECO:0000259" key="5">
    <source>
        <dbReference type="PROSITE" id="PS50975"/>
    </source>
</evidence>
<dbReference type="AlphaFoldDB" id="A0A1R0X6Z6"/>
<name>A0A1R0X6Z6_9BACL</name>
<comment type="caution">
    <text evidence="6">The sequence shown here is derived from an EMBL/GenBank/DDBJ whole genome shotgun (WGS) entry which is preliminary data.</text>
</comment>
<sequence>MVLGASLLQLPAILKAKEMGLQVVAVDMDKNAIGFNSADICLEISTLDIPKVVEYAKLYNVDGIITIASDMPMRTVAAVAKELNIVGVSEETALKATNKAVMRECLEEHSVPIPTFYKVGTFKEYIKVVQQFKDRYIVKPADNSGSRGVFLINNIENYEMIEHAFNYSKQHSRSGEIIVEEYLEGPEVSVETISIDGNIHIIAITDKLTTGSPRFVEMGHSQPSCLSNDVKKKIRMVATSAIKAIGINNGPSHTEIIVTSEGPKIVEVGARLGGDNITTHLVPLSTGVDMVKCCIEIALGQKPNVETKYEMSSAIRYFETSEGVIKNIRNVENAEKLKGVKQISFIKKTGDTIEAINSSSDRIGFVIAQSSTVANAVQTCECAIDMIQVDLVEY</sequence>
<evidence type="ECO:0000313" key="6">
    <source>
        <dbReference type="EMBL" id="OMD30295.1"/>
    </source>
</evidence>
<evidence type="ECO:0000256" key="4">
    <source>
        <dbReference type="PROSITE-ProRule" id="PRU00409"/>
    </source>
</evidence>
<gene>
    <name evidence="6" type="ORF">BJP51_20825</name>
</gene>
<dbReference type="EMBL" id="MKQP01000026">
    <property type="protein sequence ID" value="OMD30295.1"/>
    <property type="molecule type" value="Genomic_DNA"/>
</dbReference>
<dbReference type="GO" id="GO:0046872">
    <property type="term" value="F:metal ion binding"/>
    <property type="evidence" value="ECO:0007669"/>
    <property type="project" value="InterPro"/>
</dbReference>
<dbReference type="InterPro" id="IPR052032">
    <property type="entry name" value="ATP-dep_AA_Ligase"/>
</dbReference>
<dbReference type="InterPro" id="IPR011761">
    <property type="entry name" value="ATP-grasp"/>
</dbReference>
<keyword evidence="1" id="KW-0436">Ligase</keyword>
<dbReference type="PROSITE" id="PS50975">
    <property type="entry name" value="ATP_GRASP"/>
    <property type="match status" value="1"/>
</dbReference>
<evidence type="ECO:0000256" key="2">
    <source>
        <dbReference type="ARBA" id="ARBA00022741"/>
    </source>
</evidence>
<accession>A0A1R0X6Z6</accession>
<dbReference type="Proteomes" id="UP000187465">
    <property type="component" value="Unassembled WGS sequence"/>
</dbReference>
<dbReference type="SUPFAM" id="SSF56059">
    <property type="entry name" value="Glutathione synthetase ATP-binding domain-like"/>
    <property type="match status" value="1"/>
</dbReference>
<evidence type="ECO:0000256" key="3">
    <source>
        <dbReference type="ARBA" id="ARBA00022840"/>
    </source>
</evidence>